<accession>A0ABP0MDI1</accession>
<evidence type="ECO:0000313" key="2">
    <source>
        <dbReference type="Proteomes" id="UP001642484"/>
    </source>
</evidence>
<reference evidence="1 2" key="1">
    <citation type="submission" date="2024-02" db="EMBL/GenBank/DDBJ databases">
        <authorList>
            <person name="Chen Y."/>
            <person name="Shah S."/>
            <person name="Dougan E. K."/>
            <person name="Thang M."/>
            <person name="Chan C."/>
        </authorList>
    </citation>
    <scope>NUCLEOTIDE SEQUENCE [LARGE SCALE GENOMIC DNA]</scope>
</reference>
<sequence length="137" mass="15428">MGNQDTERLTPEAGVEFQGGRALCKAAVWSYKNNAEVSTILWRLRLIRSIATLEYLQEATFLCQRSKKAETRWVFVRVPASRAQGFFEKKPLSALLANQSVVPSAPVDSRLTSMHWPCSPLRNLESHDGQLDIFCMG</sequence>
<keyword evidence="2" id="KW-1185">Reference proteome</keyword>
<proteinExistence type="predicted"/>
<evidence type="ECO:0000313" key="1">
    <source>
        <dbReference type="EMBL" id="CAK9048174.1"/>
    </source>
</evidence>
<organism evidence="1 2">
    <name type="scientific">Durusdinium trenchii</name>
    <dbReference type="NCBI Taxonomy" id="1381693"/>
    <lineage>
        <taxon>Eukaryota</taxon>
        <taxon>Sar</taxon>
        <taxon>Alveolata</taxon>
        <taxon>Dinophyceae</taxon>
        <taxon>Suessiales</taxon>
        <taxon>Symbiodiniaceae</taxon>
        <taxon>Durusdinium</taxon>
    </lineage>
</organism>
<protein>
    <submittedName>
        <fullName evidence="1">Uncharacterized protein</fullName>
    </submittedName>
</protein>
<name>A0ABP0MDI1_9DINO</name>
<gene>
    <name evidence="1" type="ORF">CCMP2556_LOCUS24827</name>
</gene>
<dbReference type="Proteomes" id="UP001642484">
    <property type="component" value="Unassembled WGS sequence"/>
</dbReference>
<comment type="caution">
    <text evidence="1">The sequence shown here is derived from an EMBL/GenBank/DDBJ whole genome shotgun (WGS) entry which is preliminary data.</text>
</comment>
<dbReference type="EMBL" id="CAXAMN010016446">
    <property type="protein sequence ID" value="CAK9048174.1"/>
    <property type="molecule type" value="Genomic_DNA"/>
</dbReference>